<dbReference type="InterPro" id="IPR016181">
    <property type="entry name" value="Acyl_CoA_acyltransferase"/>
</dbReference>
<dbReference type="SUPFAM" id="SSF55729">
    <property type="entry name" value="Acyl-CoA N-acyltransferases (Nat)"/>
    <property type="match status" value="1"/>
</dbReference>
<dbReference type="Gene3D" id="3.40.630.30">
    <property type="match status" value="1"/>
</dbReference>
<dbReference type="GO" id="GO:0016747">
    <property type="term" value="F:acyltransferase activity, transferring groups other than amino-acyl groups"/>
    <property type="evidence" value="ECO:0007669"/>
    <property type="project" value="InterPro"/>
</dbReference>
<dbReference type="AlphaFoldDB" id="A0AA39R4S8"/>
<evidence type="ECO:0008006" key="3">
    <source>
        <dbReference type="Google" id="ProtNLM"/>
    </source>
</evidence>
<dbReference type="Proteomes" id="UP001166286">
    <property type="component" value="Unassembled WGS sequence"/>
</dbReference>
<dbReference type="PANTHER" id="PTHR42791">
    <property type="entry name" value="GNAT FAMILY ACETYLTRANSFERASE"/>
    <property type="match status" value="1"/>
</dbReference>
<reference evidence="1" key="1">
    <citation type="submission" date="2023-03" db="EMBL/GenBank/DDBJ databases">
        <title>Complete genome of Cladonia borealis.</title>
        <authorList>
            <person name="Park H."/>
        </authorList>
    </citation>
    <scope>NUCLEOTIDE SEQUENCE</scope>
    <source>
        <strain evidence="1">ANT050790</strain>
    </source>
</reference>
<comment type="caution">
    <text evidence="1">The sequence shown here is derived from an EMBL/GenBank/DDBJ whole genome shotgun (WGS) entry which is preliminary data.</text>
</comment>
<protein>
    <recommendedName>
        <fullName evidence="3">N-acetyltransferase domain-containing protein</fullName>
    </recommendedName>
</protein>
<keyword evidence="2" id="KW-1185">Reference proteome</keyword>
<proteinExistence type="predicted"/>
<organism evidence="1 2">
    <name type="scientific">Cladonia borealis</name>
    <dbReference type="NCBI Taxonomy" id="184061"/>
    <lineage>
        <taxon>Eukaryota</taxon>
        <taxon>Fungi</taxon>
        <taxon>Dikarya</taxon>
        <taxon>Ascomycota</taxon>
        <taxon>Pezizomycotina</taxon>
        <taxon>Lecanoromycetes</taxon>
        <taxon>OSLEUM clade</taxon>
        <taxon>Lecanoromycetidae</taxon>
        <taxon>Lecanorales</taxon>
        <taxon>Lecanorineae</taxon>
        <taxon>Cladoniaceae</taxon>
        <taxon>Cladonia</taxon>
    </lineage>
</organism>
<evidence type="ECO:0000313" key="2">
    <source>
        <dbReference type="Proteomes" id="UP001166286"/>
    </source>
</evidence>
<dbReference type="InterPro" id="IPR052523">
    <property type="entry name" value="Trichothecene_AcTrans"/>
</dbReference>
<gene>
    <name evidence="1" type="ORF">JMJ35_004309</name>
</gene>
<dbReference type="EMBL" id="JAFEKC020000008">
    <property type="protein sequence ID" value="KAK0513323.1"/>
    <property type="molecule type" value="Genomic_DNA"/>
</dbReference>
<evidence type="ECO:0000313" key="1">
    <source>
        <dbReference type="EMBL" id="KAK0513323.1"/>
    </source>
</evidence>
<sequence length="218" mass="25084">MSLNVNHCVPEDARGLAEAYLATYGPLSRFHATYYCVPEETLLKGFEEDFRKEIELQHQPSATQEIHLLKVNDPSTNEIIAFAIWKYLPHGYRAEEDSDIQVNEQPEGTDELLLRHVYGMTGKLRSEHSGRHEAHWCTHPQHERRGAGRLLINWPFAQADKDGKKCYVDASPIGYKLYKKCGFEQEVGEMKINIDEYAPQFGYGTVRWVALLREPHVV</sequence>
<dbReference type="PANTHER" id="PTHR42791:SF2">
    <property type="entry name" value="N-ACETYLTRANSFERASE DOMAIN-CONTAINING PROTEIN"/>
    <property type="match status" value="1"/>
</dbReference>
<name>A0AA39R4S8_9LECA</name>
<accession>A0AA39R4S8</accession>